<evidence type="ECO:0000313" key="7">
    <source>
        <dbReference type="Proteomes" id="UP000434044"/>
    </source>
</evidence>
<dbReference type="Gene3D" id="1.10.510.10">
    <property type="entry name" value="Transferase(Phosphotransferase) domain 1"/>
    <property type="match status" value="1"/>
</dbReference>
<dbReference type="GO" id="GO:0004672">
    <property type="term" value="F:protein kinase activity"/>
    <property type="evidence" value="ECO:0007669"/>
    <property type="project" value="InterPro"/>
</dbReference>
<protein>
    <submittedName>
        <fullName evidence="6">Protein kinase</fullName>
    </submittedName>
</protein>
<keyword evidence="2" id="KW-0547">Nucleotide-binding</keyword>
<dbReference type="InterPro" id="IPR000719">
    <property type="entry name" value="Prot_kinase_dom"/>
</dbReference>
<sequence>MAAARETLPPNTLLGSYRIIKPIAKGGFSLIYLAIDDDSSEEVVIKEYMPKKIARRDRDRRVVPSGIEHAESLHHGRKLFFQEVKALASLKHPNIVRVLAFLLANETGYMVMPNERGRNLGAYLHERKGGLSTSFLLEVFIPVLDALALLHRRSMLHLDVKPGNIHLRHGNMPLLLDLGAVHPLNRGRSRGGQVITAGYSPVEQYFRAGEVGPWTDVYAVGASIRTCMDGRTPQPAPERQKEDTLIPAVEALKDRYPDFLLKAVDWSMSMDPAQRPQDAEELLFALLPHLDDPHLARMRKEAAE</sequence>
<dbReference type="InterPro" id="IPR050339">
    <property type="entry name" value="CC_SR_Kinase"/>
</dbReference>
<evidence type="ECO:0000313" key="6">
    <source>
        <dbReference type="EMBL" id="MTW21300.1"/>
    </source>
</evidence>
<dbReference type="InterPro" id="IPR011009">
    <property type="entry name" value="Kinase-like_dom_sf"/>
</dbReference>
<dbReference type="PROSITE" id="PS50011">
    <property type="entry name" value="PROTEIN_KINASE_DOM"/>
    <property type="match status" value="1"/>
</dbReference>
<keyword evidence="3 6" id="KW-0418">Kinase</keyword>
<proteinExistence type="predicted"/>
<feature type="domain" description="Protein kinase" evidence="5">
    <location>
        <begin position="17"/>
        <end position="290"/>
    </location>
</feature>
<reference evidence="6 7" key="1">
    <citation type="submission" date="2019-11" db="EMBL/GenBank/DDBJ databases">
        <title>Whole-genome sequence of the anaerobic purple sulfur bacterium Allochromatium palmeri DSM 15591.</title>
        <authorList>
            <person name="Kyndt J.A."/>
            <person name="Meyer T.E."/>
        </authorList>
    </citation>
    <scope>NUCLEOTIDE SEQUENCE [LARGE SCALE GENOMIC DNA]</scope>
    <source>
        <strain evidence="6 7">DSM 15591</strain>
    </source>
</reference>
<keyword evidence="7" id="KW-1185">Reference proteome</keyword>
<dbReference type="Proteomes" id="UP000434044">
    <property type="component" value="Unassembled WGS sequence"/>
</dbReference>
<organism evidence="6 7">
    <name type="scientific">Allochromatium palmeri</name>
    <dbReference type="NCBI Taxonomy" id="231048"/>
    <lineage>
        <taxon>Bacteria</taxon>
        <taxon>Pseudomonadati</taxon>
        <taxon>Pseudomonadota</taxon>
        <taxon>Gammaproteobacteria</taxon>
        <taxon>Chromatiales</taxon>
        <taxon>Chromatiaceae</taxon>
        <taxon>Allochromatium</taxon>
    </lineage>
</organism>
<keyword evidence="1" id="KW-0808">Transferase</keyword>
<dbReference type="SUPFAM" id="SSF56112">
    <property type="entry name" value="Protein kinase-like (PK-like)"/>
    <property type="match status" value="1"/>
</dbReference>
<dbReference type="PANTHER" id="PTHR11042">
    <property type="entry name" value="EUKARYOTIC TRANSLATION INITIATION FACTOR 2-ALPHA KINASE EIF2-ALPHA KINASE -RELATED"/>
    <property type="match status" value="1"/>
</dbReference>
<evidence type="ECO:0000256" key="2">
    <source>
        <dbReference type="ARBA" id="ARBA00022741"/>
    </source>
</evidence>
<gene>
    <name evidence="6" type="ORF">GJ668_09320</name>
</gene>
<dbReference type="GO" id="GO:0005737">
    <property type="term" value="C:cytoplasm"/>
    <property type="evidence" value="ECO:0007669"/>
    <property type="project" value="TreeGrafter"/>
</dbReference>
<dbReference type="CDD" id="cd14014">
    <property type="entry name" value="STKc_PknB_like"/>
    <property type="match status" value="1"/>
</dbReference>
<dbReference type="EMBL" id="WNKT01000016">
    <property type="protein sequence ID" value="MTW21300.1"/>
    <property type="molecule type" value="Genomic_DNA"/>
</dbReference>
<dbReference type="Pfam" id="PF00069">
    <property type="entry name" value="Pkinase"/>
    <property type="match status" value="1"/>
</dbReference>
<dbReference type="Gene3D" id="3.30.200.20">
    <property type="entry name" value="Phosphorylase Kinase, domain 1"/>
    <property type="match status" value="1"/>
</dbReference>
<dbReference type="GO" id="GO:0005524">
    <property type="term" value="F:ATP binding"/>
    <property type="evidence" value="ECO:0007669"/>
    <property type="project" value="UniProtKB-KW"/>
</dbReference>
<dbReference type="AlphaFoldDB" id="A0A6N8ECS5"/>
<name>A0A6N8ECS5_9GAMM</name>
<evidence type="ECO:0000256" key="4">
    <source>
        <dbReference type="ARBA" id="ARBA00022840"/>
    </source>
</evidence>
<comment type="caution">
    <text evidence="6">The sequence shown here is derived from an EMBL/GenBank/DDBJ whole genome shotgun (WGS) entry which is preliminary data.</text>
</comment>
<keyword evidence="4" id="KW-0067">ATP-binding</keyword>
<evidence type="ECO:0000256" key="1">
    <source>
        <dbReference type="ARBA" id="ARBA00022679"/>
    </source>
</evidence>
<dbReference type="OrthoDB" id="9801841at2"/>
<dbReference type="SMART" id="SM00220">
    <property type="entry name" value="S_TKc"/>
    <property type="match status" value="1"/>
</dbReference>
<evidence type="ECO:0000256" key="3">
    <source>
        <dbReference type="ARBA" id="ARBA00022777"/>
    </source>
</evidence>
<accession>A0A6N8ECS5</accession>
<evidence type="ECO:0000259" key="5">
    <source>
        <dbReference type="PROSITE" id="PS50011"/>
    </source>
</evidence>
<dbReference type="RefSeq" id="WP_155449883.1">
    <property type="nucleotide sequence ID" value="NZ_WNKT01000016.1"/>
</dbReference>